<dbReference type="InterPro" id="IPR013538">
    <property type="entry name" value="ASHA1/2-like_C"/>
</dbReference>
<feature type="domain" description="Activator of Hsp90 ATPase homologue 1/2-like C-terminal" evidence="2">
    <location>
        <begin position="22"/>
        <end position="150"/>
    </location>
</feature>
<dbReference type="Proteomes" id="UP000676386">
    <property type="component" value="Unassembled WGS sequence"/>
</dbReference>
<dbReference type="InterPro" id="IPR023393">
    <property type="entry name" value="START-like_dom_sf"/>
</dbReference>
<reference evidence="3 4" key="1">
    <citation type="submission" date="2021-04" db="EMBL/GenBank/DDBJ databases">
        <title>Chitinophaga sp. nov., isolated from the rhizosphere soil.</title>
        <authorList>
            <person name="He S."/>
        </authorList>
    </citation>
    <scope>NUCLEOTIDE SEQUENCE [LARGE SCALE GENOMIC DNA]</scope>
    <source>
        <strain evidence="3 4">2R12</strain>
    </source>
</reference>
<accession>A0ABS5JA89</accession>
<evidence type="ECO:0000313" key="3">
    <source>
        <dbReference type="EMBL" id="MBS0032131.1"/>
    </source>
</evidence>
<evidence type="ECO:0000313" key="4">
    <source>
        <dbReference type="Proteomes" id="UP000676386"/>
    </source>
</evidence>
<keyword evidence="4" id="KW-1185">Reference proteome</keyword>
<dbReference type="EMBL" id="JAGTXB010000028">
    <property type="protein sequence ID" value="MBS0032131.1"/>
    <property type="molecule type" value="Genomic_DNA"/>
</dbReference>
<comment type="similarity">
    <text evidence="1">Belongs to the AHA1 family.</text>
</comment>
<name>A0ABS5JA89_9BACT</name>
<dbReference type="Gene3D" id="3.30.530.20">
    <property type="match status" value="1"/>
</dbReference>
<dbReference type="RefSeq" id="WP_211977288.1">
    <property type="nucleotide sequence ID" value="NZ_CBFHAM010000041.1"/>
</dbReference>
<gene>
    <name evidence="3" type="ORF">KE626_32660</name>
</gene>
<comment type="caution">
    <text evidence="3">The sequence shown here is derived from an EMBL/GenBank/DDBJ whole genome shotgun (WGS) entry which is preliminary data.</text>
</comment>
<dbReference type="SUPFAM" id="SSF55961">
    <property type="entry name" value="Bet v1-like"/>
    <property type="match status" value="1"/>
</dbReference>
<sequence>MEKYGTITAPGTIRFERSLPGPITKVWAYLTESEKRGKWLASGELEPFEGGKVDLYFRHQDLSPHPDPIPEKYKDMKDGHHFTGTVTKINAPHLLAFTWEDQSEVTFELKEQADRVLLTLTHRNMSPRKEVQVSMASGWHNHVDILIANLEGRTPEGFWKSHMVLEKVYNERIQSV</sequence>
<dbReference type="CDD" id="cd08899">
    <property type="entry name" value="SRPBCC_CalC_Aha1-like_6"/>
    <property type="match status" value="1"/>
</dbReference>
<proteinExistence type="inferred from homology"/>
<protein>
    <submittedName>
        <fullName evidence="3">SRPBCC family protein</fullName>
    </submittedName>
</protein>
<evidence type="ECO:0000256" key="1">
    <source>
        <dbReference type="ARBA" id="ARBA00006817"/>
    </source>
</evidence>
<organism evidence="3 4">
    <name type="scientific">Chitinophaga hostae</name>
    <dbReference type="NCBI Taxonomy" id="2831022"/>
    <lineage>
        <taxon>Bacteria</taxon>
        <taxon>Pseudomonadati</taxon>
        <taxon>Bacteroidota</taxon>
        <taxon>Chitinophagia</taxon>
        <taxon>Chitinophagales</taxon>
        <taxon>Chitinophagaceae</taxon>
        <taxon>Chitinophaga</taxon>
    </lineage>
</organism>
<evidence type="ECO:0000259" key="2">
    <source>
        <dbReference type="Pfam" id="PF08327"/>
    </source>
</evidence>
<dbReference type="Pfam" id="PF08327">
    <property type="entry name" value="AHSA1"/>
    <property type="match status" value="1"/>
</dbReference>